<evidence type="ECO:0000256" key="5">
    <source>
        <dbReference type="RuleBase" id="RU362116"/>
    </source>
</evidence>
<dbReference type="Pfam" id="PF06429">
    <property type="entry name" value="Flg_bbr_C"/>
    <property type="match status" value="1"/>
</dbReference>
<sequence length="358" mass="38831">MDNIFSQGTFEATSSDTDVAIEGEGFFLLRNPAEDTIYYSRAGAFRFDADGYLVNPEGFRVQGRQFDENNELVPGDPTDIQVINSGLVEANPTTYMVYNTNLDAASQTPSTTFDPADTTSYNYTSTGQVYDSLGETHLLTVYWRVDDPSTNTWHAYAEIPDAGYSEDLGTFAFDENGNLDATYLTYDRNGDGTNDTFAVTTAALDFGNGSNPSQTIDIVFDCTQYDSESVVIGQEQDGYATGNLTNVAINGEGIIVASYSNGKQVNVAQLVLGKFKNPNGLELAGANLYVANTDSGTPRVGLPGPELGNIFTNSLEQSNVDMGQEFVKMITIQRGFQANSKIISTVDELLGELVNLKR</sequence>
<keyword evidence="9" id="KW-0969">Cilium</keyword>
<dbReference type="SUPFAM" id="SSF117143">
    <property type="entry name" value="Flagellar hook protein flgE"/>
    <property type="match status" value="1"/>
</dbReference>
<dbReference type="InterPro" id="IPR037058">
    <property type="entry name" value="Falgellar_hook_FlgE_sf"/>
</dbReference>
<dbReference type="GO" id="GO:0009425">
    <property type="term" value="C:bacterial-type flagellum basal body"/>
    <property type="evidence" value="ECO:0007669"/>
    <property type="project" value="UniProtKB-SubCell"/>
</dbReference>
<feature type="domain" description="Flagellar basal-body/hook protein C-terminal" evidence="6">
    <location>
        <begin position="314"/>
        <end position="356"/>
    </location>
</feature>
<protein>
    <recommendedName>
        <fullName evidence="3 5">Flagellar hook protein FlgE</fullName>
    </recommendedName>
</protein>
<dbReference type="Pfam" id="PF07559">
    <property type="entry name" value="FlgE_D2"/>
    <property type="match status" value="1"/>
</dbReference>
<dbReference type="AlphaFoldDB" id="A0A915U501"/>
<comment type="similarity">
    <text evidence="2 5">Belongs to the flagella basal body rod proteins family.</text>
</comment>
<evidence type="ECO:0000256" key="3">
    <source>
        <dbReference type="ARBA" id="ARBA00019015"/>
    </source>
</evidence>
<dbReference type="InterPro" id="IPR053967">
    <property type="entry name" value="LlgE_F_G-like_D1"/>
</dbReference>
<keyword evidence="9" id="KW-0282">Flagellum</keyword>
<keyword evidence="9" id="KW-0966">Cell projection</keyword>
<dbReference type="Pfam" id="PF22692">
    <property type="entry name" value="LlgE_F_G_D1"/>
    <property type="match status" value="1"/>
</dbReference>
<dbReference type="Gene3D" id="2.60.98.20">
    <property type="entry name" value="Flagellar hook protein FlgE"/>
    <property type="match status" value="1"/>
</dbReference>
<evidence type="ECO:0000259" key="7">
    <source>
        <dbReference type="Pfam" id="PF07559"/>
    </source>
</evidence>
<dbReference type="PANTHER" id="PTHR30435:SF1">
    <property type="entry name" value="FLAGELLAR HOOK PROTEIN FLGE"/>
    <property type="match status" value="1"/>
</dbReference>
<dbReference type="RefSeq" id="WP_267928447.1">
    <property type="nucleotide sequence ID" value="NZ_AP024233.1"/>
</dbReference>
<dbReference type="InterPro" id="IPR010930">
    <property type="entry name" value="Flg_bb/hook_C_dom"/>
</dbReference>
<evidence type="ECO:0000256" key="4">
    <source>
        <dbReference type="ARBA" id="ARBA00023143"/>
    </source>
</evidence>
<evidence type="ECO:0000313" key="9">
    <source>
        <dbReference type="EMBL" id="BCO08542.1"/>
    </source>
</evidence>
<dbReference type="InterPro" id="IPR011491">
    <property type="entry name" value="FlgE_D2"/>
</dbReference>
<organism evidence="9 10">
    <name type="scientific">Desulfolithobacter dissulfuricans</name>
    <dbReference type="NCBI Taxonomy" id="2795293"/>
    <lineage>
        <taxon>Bacteria</taxon>
        <taxon>Pseudomonadati</taxon>
        <taxon>Thermodesulfobacteriota</taxon>
        <taxon>Desulfobulbia</taxon>
        <taxon>Desulfobulbales</taxon>
        <taxon>Desulfobulbaceae</taxon>
        <taxon>Desulfolithobacter</taxon>
    </lineage>
</organism>
<dbReference type="Proteomes" id="UP001063350">
    <property type="component" value="Chromosome"/>
</dbReference>
<dbReference type="EMBL" id="AP024233">
    <property type="protein sequence ID" value="BCO08542.1"/>
    <property type="molecule type" value="Genomic_DNA"/>
</dbReference>
<evidence type="ECO:0000256" key="2">
    <source>
        <dbReference type="ARBA" id="ARBA00009677"/>
    </source>
</evidence>
<dbReference type="KEGG" id="ddu:GF1_09180"/>
<name>A0A915U501_9BACT</name>
<dbReference type="GO" id="GO:0009424">
    <property type="term" value="C:bacterial-type flagellum hook"/>
    <property type="evidence" value="ECO:0007669"/>
    <property type="project" value="TreeGrafter"/>
</dbReference>
<feature type="domain" description="Flagellar hook protein FlgE/F/G-like D1" evidence="8">
    <location>
        <begin position="20"/>
        <end position="90"/>
    </location>
</feature>
<dbReference type="GO" id="GO:0005829">
    <property type="term" value="C:cytosol"/>
    <property type="evidence" value="ECO:0007669"/>
    <property type="project" value="TreeGrafter"/>
</dbReference>
<dbReference type="PANTHER" id="PTHR30435">
    <property type="entry name" value="FLAGELLAR PROTEIN"/>
    <property type="match status" value="1"/>
</dbReference>
<dbReference type="GO" id="GO:0071978">
    <property type="term" value="P:bacterial-type flagellum-dependent swarming motility"/>
    <property type="evidence" value="ECO:0007669"/>
    <property type="project" value="TreeGrafter"/>
</dbReference>
<reference evidence="9" key="1">
    <citation type="submission" date="2020-12" db="EMBL/GenBank/DDBJ databases">
        <title>Desulfobium dissulfuricans gen. nov., sp. nov., a novel mesophilic, sulfate-reducing bacterium isolated from a deep-sea hydrothermal vent.</title>
        <authorList>
            <person name="Hashimoto Y."/>
            <person name="Tame A."/>
            <person name="Sawayama S."/>
            <person name="Miyazaki J."/>
            <person name="Takai K."/>
            <person name="Nakagawa S."/>
        </authorList>
    </citation>
    <scope>NUCLEOTIDE SEQUENCE</scope>
    <source>
        <strain evidence="9">GF1</strain>
    </source>
</reference>
<dbReference type="InterPro" id="IPR020013">
    <property type="entry name" value="Flagellar_FlgE/F/G"/>
</dbReference>
<keyword evidence="10" id="KW-1185">Reference proteome</keyword>
<comment type="function">
    <text evidence="5">A flexible structure which links the flagellar filament to the drive apparatus in the basal body.</text>
</comment>
<comment type="subcellular location">
    <subcellularLocation>
        <location evidence="1 5">Bacterial flagellum basal body</location>
    </subcellularLocation>
</comment>
<accession>A0A915U501</accession>
<dbReference type="NCBIfam" id="TIGR03506">
    <property type="entry name" value="FlgEFG_subfam"/>
    <property type="match status" value="1"/>
</dbReference>
<evidence type="ECO:0000313" key="10">
    <source>
        <dbReference type="Proteomes" id="UP001063350"/>
    </source>
</evidence>
<dbReference type="InterPro" id="IPR037925">
    <property type="entry name" value="FlgE/F/G-like"/>
</dbReference>
<evidence type="ECO:0000256" key="1">
    <source>
        <dbReference type="ARBA" id="ARBA00004117"/>
    </source>
</evidence>
<evidence type="ECO:0000259" key="8">
    <source>
        <dbReference type="Pfam" id="PF22692"/>
    </source>
</evidence>
<proteinExistence type="inferred from homology"/>
<keyword evidence="4 5" id="KW-0975">Bacterial flagellum</keyword>
<gene>
    <name evidence="9" type="primary">flgE</name>
    <name evidence="9" type="ORF">GF1_09180</name>
</gene>
<feature type="domain" description="Flagellar hook protein FlgE D2" evidence="7">
    <location>
        <begin position="101"/>
        <end position="239"/>
    </location>
</feature>
<evidence type="ECO:0000259" key="6">
    <source>
        <dbReference type="Pfam" id="PF06429"/>
    </source>
</evidence>